<dbReference type="InterPro" id="IPR038408">
    <property type="entry name" value="GNK2_sf"/>
</dbReference>
<dbReference type="CDD" id="cd23509">
    <property type="entry name" value="Gnk2-like"/>
    <property type="match status" value="2"/>
</dbReference>
<dbReference type="PANTHER" id="PTHR32411:SF43">
    <property type="entry name" value="CYSTEINE-RICH REPEAT SECRETORY PROTEIN 38"/>
    <property type="match status" value="1"/>
</dbReference>
<comment type="subcellular location">
    <subcellularLocation>
        <location evidence="1">Secreted</location>
    </subcellularLocation>
</comment>
<keyword evidence="3" id="KW-0732">Signal</keyword>
<dbReference type="Pfam" id="PF01657">
    <property type="entry name" value="Stress-antifung"/>
    <property type="match status" value="2"/>
</dbReference>
<protein>
    <submittedName>
        <fullName evidence="7">Cysteine-rich repeat secretory protein 38</fullName>
    </submittedName>
</protein>
<evidence type="ECO:0000313" key="7">
    <source>
        <dbReference type="EMBL" id="GFQ00661.1"/>
    </source>
</evidence>
<keyword evidence="2" id="KW-0964">Secreted</keyword>
<reference evidence="7" key="1">
    <citation type="submission" date="2020-07" db="EMBL/GenBank/DDBJ databases">
        <title>Ethylene signaling mediates host invasion by parasitic plants.</title>
        <authorList>
            <person name="Yoshida S."/>
        </authorList>
    </citation>
    <scope>NUCLEOTIDE SEQUENCE</scope>
    <source>
        <strain evidence="7">Okayama</strain>
    </source>
</reference>
<dbReference type="PROSITE" id="PS51473">
    <property type="entry name" value="GNK2"/>
    <property type="match status" value="2"/>
</dbReference>
<dbReference type="InterPro" id="IPR002902">
    <property type="entry name" value="GNK2"/>
</dbReference>
<dbReference type="InterPro" id="IPR050581">
    <property type="entry name" value="CRR_secretory_protein"/>
</dbReference>
<sequence length="255" mass="27861">MGYKLISSSELFIPILFISSYFLIINPTAAFSASSIQDFDLFHKCYNNNTNNGTDIYTENVNSLLDYLDKNAPSKDGFLTASSGQGLYRAYALALCRGDVSKEDCGICLSNAKGNITKDCPSSQAAIILHDFCHLKFSNDSFFGQIDTVNRLGLVNTKTADDTNFNGTTIDLLKGLSRIAVNATMMFAKGTLFPVLGNKTLHGMVQCTRDLSKANCTTCLDDAISDLSKCCADKVGGRIVYGSCHVRFETYNFLK</sequence>
<evidence type="ECO:0000256" key="5">
    <source>
        <dbReference type="ARBA" id="ARBA00038515"/>
    </source>
</evidence>
<evidence type="ECO:0000256" key="1">
    <source>
        <dbReference type="ARBA" id="ARBA00004613"/>
    </source>
</evidence>
<dbReference type="AlphaFoldDB" id="A0A830CLH4"/>
<feature type="domain" description="Gnk2-homologous" evidence="6">
    <location>
        <begin position="39"/>
        <end position="142"/>
    </location>
</feature>
<dbReference type="PANTHER" id="PTHR32411">
    <property type="entry name" value="CYSTEINE-RICH REPEAT SECRETORY PROTEIN 38-RELATED"/>
    <property type="match status" value="1"/>
</dbReference>
<feature type="domain" description="Gnk2-homologous" evidence="6">
    <location>
        <begin position="147"/>
        <end position="253"/>
    </location>
</feature>
<dbReference type="Gene3D" id="3.30.430.20">
    <property type="entry name" value="Gnk2 domain, C-X8-C-X2-C motif"/>
    <property type="match status" value="2"/>
</dbReference>
<evidence type="ECO:0000256" key="4">
    <source>
        <dbReference type="ARBA" id="ARBA00022737"/>
    </source>
</evidence>
<accession>A0A830CLH4</accession>
<evidence type="ECO:0000259" key="6">
    <source>
        <dbReference type="PROSITE" id="PS51473"/>
    </source>
</evidence>
<comment type="caution">
    <text evidence="7">The sequence shown here is derived from an EMBL/GenBank/DDBJ whole genome shotgun (WGS) entry which is preliminary data.</text>
</comment>
<keyword evidence="8" id="KW-1185">Reference proteome</keyword>
<gene>
    <name evidence="7" type="ORF">PHJA_002210000</name>
</gene>
<evidence type="ECO:0000313" key="8">
    <source>
        <dbReference type="Proteomes" id="UP000653305"/>
    </source>
</evidence>
<proteinExistence type="inferred from homology"/>
<organism evidence="7 8">
    <name type="scientific">Phtheirospermum japonicum</name>
    <dbReference type="NCBI Taxonomy" id="374723"/>
    <lineage>
        <taxon>Eukaryota</taxon>
        <taxon>Viridiplantae</taxon>
        <taxon>Streptophyta</taxon>
        <taxon>Embryophyta</taxon>
        <taxon>Tracheophyta</taxon>
        <taxon>Spermatophyta</taxon>
        <taxon>Magnoliopsida</taxon>
        <taxon>eudicotyledons</taxon>
        <taxon>Gunneridae</taxon>
        <taxon>Pentapetalae</taxon>
        <taxon>asterids</taxon>
        <taxon>lamiids</taxon>
        <taxon>Lamiales</taxon>
        <taxon>Orobanchaceae</taxon>
        <taxon>Orobanchaceae incertae sedis</taxon>
        <taxon>Phtheirospermum</taxon>
    </lineage>
</organism>
<dbReference type="GO" id="GO:0005576">
    <property type="term" value="C:extracellular region"/>
    <property type="evidence" value="ECO:0007669"/>
    <property type="project" value="UniProtKB-SubCell"/>
</dbReference>
<evidence type="ECO:0000256" key="3">
    <source>
        <dbReference type="ARBA" id="ARBA00022729"/>
    </source>
</evidence>
<dbReference type="EMBL" id="BMAC01000637">
    <property type="protein sequence ID" value="GFQ00661.1"/>
    <property type="molecule type" value="Genomic_DNA"/>
</dbReference>
<dbReference type="OrthoDB" id="911609at2759"/>
<keyword evidence="4" id="KW-0677">Repeat</keyword>
<dbReference type="Proteomes" id="UP000653305">
    <property type="component" value="Unassembled WGS sequence"/>
</dbReference>
<comment type="similarity">
    <text evidence="5">Belongs to the cysteine-rich repeat secretory protein family.</text>
</comment>
<evidence type="ECO:0000256" key="2">
    <source>
        <dbReference type="ARBA" id="ARBA00022525"/>
    </source>
</evidence>
<name>A0A830CLH4_9LAMI</name>